<proteinExistence type="predicted"/>
<dbReference type="Proteomes" id="UP001056708">
    <property type="component" value="Chromosome"/>
</dbReference>
<keyword evidence="3" id="KW-1185">Reference proteome</keyword>
<feature type="region of interest" description="Disordered" evidence="1">
    <location>
        <begin position="1"/>
        <end position="21"/>
    </location>
</feature>
<sequence>MPSSAFTHANSSAAATQDQQTEPVWDHLKVAIAASSGFQSWKLEQQQRRSLEQNSIDKQVCEYLRETLSTLAY</sequence>
<dbReference type="RefSeq" id="WP_252659388.1">
    <property type="nucleotide sequence ID" value="NZ_CP098611.1"/>
</dbReference>
<dbReference type="EMBL" id="CP098611">
    <property type="protein sequence ID" value="USR89283.1"/>
    <property type="molecule type" value="Genomic_DNA"/>
</dbReference>
<name>A0ABY5AM67_9CYAN</name>
<protein>
    <submittedName>
        <fullName evidence="2">Uncharacterized protein</fullName>
    </submittedName>
</protein>
<organism evidence="2 3">
    <name type="scientific">Phormidium yuhuli AB48</name>
    <dbReference type="NCBI Taxonomy" id="2940671"/>
    <lineage>
        <taxon>Bacteria</taxon>
        <taxon>Bacillati</taxon>
        <taxon>Cyanobacteriota</taxon>
        <taxon>Cyanophyceae</taxon>
        <taxon>Oscillatoriophycideae</taxon>
        <taxon>Oscillatoriales</taxon>
        <taxon>Oscillatoriaceae</taxon>
        <taxon>Phormidium</taxon>
        <taxon>Phormidium yuhuli</taxon>
    </lineage>
</organism>
<evidence type="ECO:0000313" key="2">
    <source>
        <dbReference type="EMBL" id="USR89283.1"/>
    </source>
</evidence>
<evidence type="ECO:0000313" key="3">
    <source>
        <dbReference type="Proteomes" id="UP001056708"/>
    </source>
</evidence>
<reference evidence="2" key="1">
    <citation type="submission" date="2022-06" db="EMBL/GenBank/DDBJ databases">
        <title>Genome sequence of Phormidium yuhuli AB48 isolated from an industrial photobioreactor environment.</title>
        <authorList>
            <person name="Qiu Y."/>
            <person name="Noonan A.J.C."/>
            <person name="Dofher K."/>
            <person name="Koch M."/>
            <person name="Kieft B."/>
            <person name="Lin X."/>
            <person name="Ziels R.M."/>
            <person name="Hallam S.J."/>
        </authorList>
    </citation>
    <scope>NUCLEOTIDE SEQUENCE</scope>
    <source>
        <strain evidence="2">AB48</strain>
    </source>
</reference>
<gene>
    <name evidence="2" type="ORF">NEA10_10280</name>
</gene>
<accession>A0ABY5AM67</accession>
<evidence type="ECO:0000256" key="1">
    <source>
        <dbReference type="SAM" id="MobiDB-lite"/>
    </source>
</evidence>